<evidence type="ECO:0000256" key="1">
    <source>
        <dbReference type="SAM" id="MobiDB-lite"/>
    </source>
</evidence>
<organism evidence="2 3">
    <name type="scientific">Lactuca saligna</name>
    <name type="common">Willowleaf lettuce</name>
    <dbReference type="NCBI Taxonomy" id="75948"/>
    <lineage>
        <taxon>Eukaryota</taxon>
        <taxon>Viridiplantae</taxon>
        <taxon>Streptophyta</taxon>
        <taxon>Embryophyta</taxon>
        <taxon>Tracheophyta</taxon>
        <taxon>Spermatophyta</taxon>
        <taxon>Magnoliopsida</taxon>
        <taxon>eudicotyledons</taxon>
        <taxon>Gunneridae</taxon>
        <taxon>Pentapetalae</taxon>
        <taxon>asterids</taxon>
        <taxon>campanulids</taxon>
        <taxon>Asterales</taxon>
        <taxon>Asteraceae</taxon>
        <taxon>Cichorioideae</taxon>
        <taxon>Cichorieae</taxon>
        <taxon>Lactucinae</taxon>
        <taxon>Lactuca</taxon>
    </lineage>
</organism>
<dbReference type="AlphaFoldDB" id="A0AA35VH08"/>
<reference evidence="2" key="1">
    <citation type="submission" date="2023-04" db="EMBL/GenBank/DDBJ databases">
        <authorList>
            <person name="Vijverberg K."/>
            <person name="Xiong W."/>
            <person name="Schranz E."/>
        </authorList>
    </citation>
    <scope>NUCLEOTIDE SEQUENCE</scope>
</reference>
<feature type="compositionally biased region" description="Basic and acidic residues" evidence="1">
    <location>
        <begin position="144"/>
        <end position="157"/>
    </location>
</feature>
<name>A0AA35VH08_LACSI</name>
<proteinExistence type="predicted"/>
<keyword evidence="3" id="KW-1185">Reference proteome</keyword>
<dbReference type="PANTHER" id="PTHR47471">
    <property type="entry name" value="GYF DOMAIN-CONTAINING PROTEIN"/>
    <property type="match status" value="1"/>
</dbReference>
<dbReference type="PANTHER" id="PTHR47471:SF1">
    <property type="entry name" value="PROTEIN ESSENTIAL FOR POTEXVIRUS ACCUMULATION 1"/>
    <property type="match status" value="1"/>
</dbReference>
<dbReference type="EMBL" id="OX465078">
    <property type="protein sequence ID" value="CAI9271550.1"/>
    <property type="molecule type" value="Genomic_DNA"/>
</dbReference>
<dbReference type="InterPro" id="IPR011990">
    <property type="entry name" value="TPR-like_helical_dom_sf"/>
</dbReference>
<gene>
    <name evidence="2" type="ORF">LSALG_LOCUS11817</name>
</gene>
<dbReference type="Gene3D" id="1.25.40.10">
    <property type="entry name" value="Tetratricopeptide repeat domain"/>
    <property type="match status" value="1"/>
</dbReference>
<evidence type="ECO:0000313" key="2">
    <source>
        <dbReference type="EMBL" id="CAI9271550.1"/>
    </source>
</evidence>
<accession>A0AA35VH08</accession>
<protein>
    <submittedName>
        <fullName evidence="2">Uncharacterized protein</fullName>
    </submittedName>
</protein>
<dbReference type="Proteomes" id="UP001177003">
    <property type="component" value="Chromosome 2"/>
</dbReference>
<evidence type="ECO:0000313" key="3">
    <source>
        <dbReference type="Proteomes" id="UP001177003"/>
    </source>
</evidence>
<feature type="region of interest" description="Disordered" evidence="1">
    <location>
        <begin position="119"/>
        <end position="157"/>
    </location>
</feature>
<sequence>MNMQKNCSTTIHDEREEGKVKHRTFIDNRVEQKGGRDEIVNQKEPDVQEHDKPLMIKSRTDENVALISDPLVAVKNEEFVDNVEVMPAVMEAPKVQKPSTNESIVVKEVKRVEIVKKATEKKSKKQKSSKSQSSDMAKTIFKPQQEEPKEPESDWNKVNEVEMEASEVEETKYNILDHCLEVMKSAGLKPSLTMYNALIIAYAQRVLSNQATNTFRIMTSDGLKAKEKKLKLDPMVRSTRCSSNFDGDGDDNRLRRVQTGSGREKVCCVEDLEGPEGFAAVGDGGCSG</sequence>